<organism evidence="4 5">
    <name type="scientific">Saprolegnia diclina (strain VS20)</name>
    <dbReference type="NCBI Taxonomy" id="1156394"/>
    <lineage>
        <taxon>Eukaryota</taxon>
        <taxon>Sar</taxon>
        <taxon>Stramenopiles</taxon>
        <taxon>Oomycota</taxon>
        <taxon>Saprolegniomycetes</taxon>
        <taxon>Saprolegniales</taxon>
        <taxon>Saprolegniaceae</taxon>
        <taxon>Saprolegnia</taxon>
    </lineage>
</organism>
<keyword evidence="1" id="KW-0472">Membrane</keyword>
<dbReference type="VEuPathDB" id="FungiDB:SDRG_02575"/>
<dbReference type="Pfam" id="PF10988">
    <property type="entry name" value="DUF2807"/>
    <property type="match status" value="1"/>
</dbReference>
<feature type="signal peptide" evidence="2">
    <location>
        <begin position="1"/>
        <end position="15"/>
    </location>
</feature>
<sequence>MRSGVLFALAVAVAALAPDSNCPDGLNEVSLLNSGASYCITEHPCSGIYRSDKPPTKTACPAEGQVSSKGDRLIIKPTCCAIINNSTNVLGCVFEAAKYTCIAPSPSPIPTAQPLPPHSANAAEVKLVTTAPPTTEVVIAKEVSVGASGGDATTTASPTTASPTVVVLPVTQSSPTTASPTVVVLPVTQSATQATALASGAHRKWNIEEDNLIAIETNVPGRVFVSSWTRWLSLSAENRKPKYEYITAVVEISGSIGANASSDASQTLIDQFTLTVDNSTIFVDFNASGIHNDGDVLVEIYVQSPLERIAMHGSAEAFVEAGVLASKRPLSLSTATGDLYIDLANVTNATSVTVAATDVGSVQLLGPTLTTATSVSLTSNGDGSIFAFLKTASITNVTSRAYGYGDIHIYSTSLTVENVYSSVDGSGSVVYASGAGVCQKQQVEISGVGNVESSRLLCVDTNVKIDYSGRGDAIVQSSNSITTDVRGPGNVLYFNSTPIKYPAYKKHYYEIKDVDANKLNETSVVWPTSHAPNAFHVEVTSNGSWLDTVSVDDLDRIILLGCLLFLLLILLYILYRCYKRYKDNKDHGEYQRLQ</sequence>
<dbReference type="InParanoid" id="T0QP92"/>
<reference evidence="4 5" key="1">
    <citation type="submission" date="2012-04" db="EMBL/GenBank/DDBJ databases">
        <title>The Genome Sequence of Saprolegnia declina VS20.</title>
        <authorList>
            <consortium name="The Broad Institute Genome Sequencing Platform"/>
            <person name="Russ C."/>
            <person name="Nusbaum C."/>
            <person name="Tyler B."/>
            <person name="van West P."/>
            <person name="Dieguez-Uribeondo J."/>
            <person name="de Bruijn I."/>
            <person name="Tripathy S."/>
            <person name="Jiang R."/>
            <person name="Young S.K."/>
            <person name="Zeng Q."/>
            <person name="Gargeya S."/>
            <person name="Fitzgerald M."/>
            <person name="Haas B."/>
            <person name="Abouelleil A."/>
            <person name="Alvarado L."/>
            <person name="Arachchi H.M."/>
            <person name="Berlin A."/>
            <person name="Chapman S.B."/>
            <person name="Goldberg J."/>
            <person name="Griggs A."/>
            <person name="Gujja S."/>
            <person name="Hansen M."/>
            <person name="Howarth C."/>
            <person name="Imamovic A."/>
            <person name="Larimer J."/>
            <person name="McCowen C."/>
            <person name="Montmayeur A."/>
            <person name="Murphy C."/>
            <person name="Neiman D."/>
            <person name="Pearson M."/>
            <person name="Priest M."/>
            <person name="Roberts A."/>
            <person name="Saif S."/>
            <person name="Shea T."/>
            <person name="Sisk P."/>
            <person name="Sykes S."/>
            <person name="Wortman J."/>
            <person name="Nusbaum C."/>
            <person name="Birren B."/>
        </authorList>
    </citation>
    <scope>NUCLEOTIDE SEQUENCE [LARGE SCALE GENOMIC DNA]</scope>
    <source>
        <strain evidence="4 5">VS20</strain>
    </source>
</reference>
<keyword evidence="5" id="KW-1185">Reference proteome</keyword>
<keyword evidence="1" id="KW-0812">Transmembrane</keyword>
<protein>
    <recommendedName>
        <fullName evidence="3">Putative auto-transporter adhesin head GIN domain-containing protein</fullName>
    </recommendedName>
</protein>
<dbReference type="EMBL" id="JH767137">
    <property type="protein sequence ID" value="EQC39919.1"/>
    <property type="molecule type" value="Genomic_DNA"/>
</dbReference>
<proteinExistence type="predicted"/>
<dbReference type="RefSeq" id="XP_008606393.1">
    <property type="nucleotide sequence ID" value="XM_008608171.1"/>
</dbReference>
<feature type="domain" description="Putative auto-transporter adhesin head GIN" evidence="3">
    <location>
        <begin position="414"/>
        <end position="496"/>
    </location>
</feature>
<evidence type="ECO:0000313" key="4">
    <source>
        <dbReference type="EMBL" id="EQC39919.1"/>
    </source>
</evidence>
<dbReference type="PANTHER" id="PTHR39200:SF1">
    <property type="entry name" value="AUTO-TRANSPORTER ADHESIN HEAD GIN DOMAIN-CONTAINING PROTEIN-RELATED"/>
    <property type="match status" value="1"/>
</dbReference>
<dbReference type="PANTHER" id="PTHR39200">
    <property type="entry name" value="HYPOTHETICAL EXPORTED PROTEIN"/>
    <property type="match status" value="1"/>
</dbReference>
<dbReference type="AlphaFoldDB" id="T0QP92"/>
<dbReference type="OMA" id="WNIEEDN"/>
<evidence type="ECO:0000256" key="1">
    <source>
        <dbReference type="SAM" id="Phobius"/>
    </source>
</evidence>
<evidence type="ECO:0000313" key="5">
    <source>
        <dbReference type="Proteomes" id="UP000030762"/>
    </source>
</evidence>
<dbReference type="Proteomes" id="UP000030762">
    <property type="component" value="Unassembled WGS sequence"/>
</dbReference>
<dbReference type="OrthoDB" id="74343at2759"/>
<dbReference type="Gene3D" id="2.160.20.120">
    <property type="match status" value="2"/>
</dbReference>
<feature type="transmembrane region" description="Helical" evidence="1">
    <location>
        <begin position="557"/>
        <end position="575"/>
    </location>
</feature>
<feature type="chain" id="PRO_5013220776" description="Putative auto-transporter adhesin head GIN domain-containing protein" evidence="2">
    <location>
        <begin position="16"/>
        <end position="594"/>
    </location>
</feature>
<evidence type="ECO:0000259" key="3">
    <source>
        <dbReference type="Pfam" id="PF10988"/>
    </source>
</evidence>
<name>T0QP92_SAPDV</name>
<dbReference type="InterPro" id="IPR021255">
    <property type="entry name" value="DUF2807"/>
</dbReference>
<dbReference type="GeneID" id="19943302"/>
<keyword evidence="2" id="KW-0732">Signal</keyword>
<keyword evidence="1" id="KW-1133">Transmembrane helix</keyword>
<evidence type="ECO:0000256" key="2">
    <source>
        <dbReference type="SAM" id="SignalP"/>
    </source>
</evidence>
<accession>T0QP92</accession>
<gene>
    <name evidence="4" type="ORF">SDRG_02575</name>
</gene>